<dbReference type="Proteomes" id="UP001303899">
    <property type="component" value="Unassembled WGS sequence"/>
</dbReference>
<comment type="caution">
    <text evidence="2">The sequence shown here is derived from an EMBL/GenBank/DDBJ whole genome shotgun (WGS) entry which is preliminary data.</text>
</comment>
<reference evidence="2 3" key="1">
    <citation type="submission" date="2023-12" db="EMBL/GenBank/DDBJ databases">
        <title>Novel species of the genus Arcicella isolated from rivers.</title>
        <authorList>
            <person name="Lu H."/>
        </authorList>
    </citation>
    <scope>NUCLEOTIDE SEQUENCE [LARGE SCALE GENOMIC DNA]</scope>
    <source>
        <strain evidence="2 3">DC2W</strain>
    </source>
</reference>
<feature type="chain" id="PRO_5046905584" description="F5/8 type C domain-containing protein" evidence="1">
    <location>
        <begin position="28"/>
        <end position="207"/>
    </location>
</feature>
<organism evidence="2 3">
    <name type="scientific">Arcicella gelida</name>
    <dbReference type="NCBI Taxonomy" id="2984195"/>
    <lineage>
        <taxon>Bacteria</taxon>
        <taxon>Pseudomonadati</taxon>
        <taxon>Bacteroidota</taxon>
        <taxon>Cytophagia</taxon>
        <taxon>Cytophagales</taxon>
        <taxon>Flectobacillaceae</taxon>
        <taxon>Arcicella</taxon>
    </lineage>
</organism>
<gene>
    <name evidence="2" type="ORF">VB776_08570</name>
</gene>
<name>A0ABU5S3I3_9BACT</name>
<evidence type="ECO:0000313" key="2">
    <source>
        <dbReference type="EMBL" id="MEA5402965.1"/>
    </source>
</evidence>
<sequence>MKTVNLKRISLLLISIFIAACSSTSEVNDTKIETASDAIKAYSAKNFRLIAIEANFRYGNKVYRWYKGETANWQGNRYEKYITLDLKNIFDSTATFQIIDHGTKVSEIQWTDEIKIKDDNSAFEILKIRGTNGVNQKDTAISILKALYLNRKIQQIDHQNSTVYFFPLLFPHKHTISFHGDTLNVYYDNKKSDLGAEFLTCSFLLSQ</sequence>
<evidence type="ECO:0008006" key="4">
    <source>
        <dbReference type="Google" id="ProtNLM"/>
    </source>
</evidence>
<proteinExistence type="predicted"/>
<keyword evidence="1" id="KW-0732">Signal</keyword>
<keyword evidence="3" id="KW-1185">Reference proteome</keyword>
<evidence type="ECO:0000256" key="1">
    <source>
        <dbReference type="SAM" id="SignalP"/>
    </source>
</evidence>
<evidence type="ECO:0000313" key="3">
    <source>
        <dbReference type="Proteomes" id="UP001303899"/>
    </source>
</evidence>
<protein>
    <recommendedName>
        <fullName evidence="4">F5/8 type C domain-containing protein</fullName>
    </recommendedName>
</protein>
<dbReference type="EMBL" id="JAYGIL010000008">
    <property type="protein sequence ID" value="MEA5402965.1"/>
    <property type="molecule type" value="Genomic_DNA"/>
</dbReference>
<dbReference type="RefSeq" id="WP_323328032.1">
    <property type="nucleotide sequence ID" value="NZ_JAYGIL010000008.1"/>
</dbReference>
<dbReference type="PROSITE" id="PS51257">
    <property type="entry name" value="PROKAR_LIPOPROTEIN"/>
    <property type="match status" value="1"/>
</dbReference>
<accession>A0ABU5S3I3</accession>
<feature type="signal peptide" evidence="1">
    <location>
        <begin position="1"/>
        <end position="27"/>
    </location>
</feature>